<dbReference type="Gene3D" id="3.30.420.10">
    <property type="entry name" value="Ribonuclease H-like superfamily/Ribonuclease H"/>
    <property type="match status" value="1"/>
</dbReference>
<dbReference type="OrthoDB" id="1303539at2759"/>
<dbReference type="Gene3D" id="1.10.340.70">
    <property type="match status" value="1"/>
</dbReference>
<name>A0A1S3XSH7_TOBAC</name>
<evidence type="ECO:0000259" key="2">
    <source>
        <dbReference type="Pfam" id="PF17921"/>
    </source>
</evidence>
<dbReference type="PANTHER" id="PTHR48475">
    <property type="entry name" value="RIBONUCLEASE H"/>
    <property type="match status" value="1"/>
</dbReference>
<accession>A0A1S3XSH7</accession>
<organism evidence="3">
    <name type="scientific">Nicotiana tabacum</name>
    <name type="common">Common tobacco</name>
    <dbReference type="NCBI Taxonomy" id="4097"/>
    <lineage>
        <taxon>Eukaryota</taxon>
        <taxon>Viridiplantae</taxon>
        <taxon>Streptophyta</taxon>
        <taxon>Embryophyta</taxon>
        <taxon>Tracheophyta</taxon>
        <taxon>Spermatophyta</taxon>
        <taxon>Magnoliopsida</taxon>
        <taxon>eudicotyledons</taxon>
        <taxon>Gunneridae</taxon>
        <taxon>Pentapetalae</taxon>
        <taxon>asterids</taxon>
        <taxon>lamiids</taxon>
        <taxon>Solanales</taxon>
        <taxon>Solanaceae</taxon>
        <taxon>Nicotianoideae</taxon>
        <taxon>Nicotianeae</taxon>
        <taxon>Nicotiana</taxon>
    </lineage>
</organism>
<dbReference type="InterPro" id="IPR002156">
    <property type="entry name" value="RNaseH_domain"/>
</dbReference>
<dbReference type="CDD" id="cd09279">
    <property type="entry name" value="RNase_HI_like"/>
    <property type="match status" value="1"/>
</dbReference>
<dbReference type="KEGG" id="nta:107768041"/>
<dbReference type="PANTHER" id="PTHR48475:SF2">
    <property type="entry name" value="RIBONUCLEASE H"/>
    <property type="match status" value="1"/>
</dbReference>
<evidence type="ECO:0000313" key="3">
    <source>
        <dbReference type="RefSeq" id="XP_016442632.1"/>
    </source>
</evidence>
<dbReference type="STRING" id="4097.A0A1S3XSH7"/>
<dbReference type="SMR" id="A0A1S3XSH7"/>
<dbReference type="InterPro" id="IPR036397">
    <property type="entry name" value="RNaseH_sf"/>
</dbReference>
<dbReference type="GO" id="GO:0004523">
    <property type="term" value="F:RNA-DNA hybrid ribonuclease activity"/>
    <property type="evidence" value="ECO:0007669"/>
    <property type="project" value="InterPro"/>
</dbReference>
<dbReference type="RefSeq" id="XP_016442632.1">
    <property type="nucleotide sequence ID" value="XM_016587146.1"/>
</dbReference>
<sequence>MKTYFQCHHICILLTYPLWSVLHKPELSGRLAKWAIEVGGYDMEYQPQTAIKSQILEDFVANFSPSLVPEVDKELLLKSSTSSEVWTLFKESAANIRGSRCAIFLKPPIGGIIKQSIKTTKLINNESDYEAMIAGLELAKSLGADTIEAKCYSLLIVSQVNGSYEAREDMMQTYLDKTQITLRRFKEWTLVHVPQDQNRKADALVNSGSSAEEGDLLPRAVVQLFKSVVEEGHAEINSASLTWDWRNKYMVYLKDKKLLVDPKELRALQTKVARFTPYENGALYRRTFDAPLAVCLGLGDTDYMLREIHEGICGNHSRADSLVRKVIRVGYYWDSMEKDTREFIWKCDKCQRFTPMIHQMGEQLHSVLSLW</sequence>
<evidence type="ECO:0000259" key="1">
    <source>
        <dbReference type="Pfam" id="PF13456"/>
    </source>
</evidence>
<reference evidence="3" key="1">
    <citation type="submission" date="2025-08" db="UniProtKB">
        <authorList>
            <consortium name="RefSeq"/>
        </authorList>
    </citation>
    <scope>IDENTIFICATION</scope>
</reference>
<dbReference type="Pfam" id="PF17921">
    <property type="entry name" value="Integrase_H2C2"/>
    <property type="match status" value="1"/>
</dbReference>
<dbReference type="AlphaFoldDB" id="A0A1S3XSH7"/>
<dbReference type="SUPFAM" id="SSF53098">
    <property type="entry name" value="Ribonuclease H-like"/>
    <property type="match status" value="1"/>
</dbReference>
<proteinExistence type="predicted"/>
<evidence type="ECO:0008006" key="4">
    <source>
        <dbReference type="Google" id="ProtNLM"/>
    </source>
</evidence>
<dbReference type="InterPro" id="IPR012337">
    <property type="entry name" value="RNaseH-like_sf"/>
</dbReference>
<feature type="domain" description="RNase H type-1" evidence="1">
    <location>
        <begin position="118"/>
        <end position="207"/>
    </location>
</feature>
<dbReference type="PaxDb" id="4097-A0A1S3XSH7"/>
<dbReference type="InterPro" id="IPR041588">
    <property type="entry name" value="Integrase_H2C2"/>
</dbReference>
<protein>
    <recommendedName>
        <fullName evidence="4">RNase H type-1 domain-containing protein</fullName>
    </recommendedName>
</protein>
<gene>
    <name evidence="3" type="primary">LOC107768041</name>
</gene>
<feature type="domain" description="Integrase zinc-binding" evidence="2">
    <location>
        <begin position="304"/>
        <end position="353"/>
    </location>
</feature>
<dbReference type="Pfam" id="PF13456">
    <property type="entry name" value="RVT_3"/>
    <property type="match status" value="1"/>
</dbReference>
<dbReference type="GO" id="GO:0003676">
    <property type="term" value="F:nucleic acid binding"/>
    <property type="evidence" value="ECO:0007669"/>
    <property type="project" value="InterPro"/>
</dbReference>